<comment type="catalytic activity">
    <reaction evidence="7">
        <text>a peptidoglycan chain = a peptidoglycan chain with N-acetyl-1,6-anhydromuramyl-[peptide] at the reducing end + a peptidoglycan chain with N-acetylglucosamine at the non-reducing end.</text>
        <dbReference type="EC" id="4.2.2.29"/>
    </reaction>
</comment>
<name>A0A0G0FG10_9BACT</name>
<dbReference type="EMBL" id="LBSM01000011">
    <property type="protein sequence ID" value="KKQ18043.1"/>
    <property type="molecule type" value="Genomic_DNA"/>
</dbReference>
<dbReference type="GO" id="GO:0005886">
    <property type="term" value="C:plasma membrane"/>
    <property type="evidence" value="ECO:0007669"/>
    <property type="project" value="UniProtKB-UniRule"/>
</dbReference>
<evidence type="ECO:0000256" key="4">
    <source>
        <dbReference type="ARBA" id="ARBA00023136"/>
    </source>
</evidence>
<proteinExistence type="inferred from homology"/>
<keyword evidence="6 7" id="KW-0961">Cell wall biogenesis/degradation</keyword>
<comment type="similarity">
    <text evidence="7">Belongs to the transglycosylase MltG family.</text>
</comment>
<accession>A0A0G0FG10</accession>
<evidence type="ECO:0000313" key="8">
    <source>
        <dbReference type="EMBL" id="KKQ18043.1"/>
    </source>
</evidence>
<dbReference type="GO" id="GO:0009252">
    <property type="term" value="P:peptidoglycan biosynthetic process"/>
    <property type="evidence" value="ECO:0007669"/>
    <property type="project" value="UniProtKB-UniRule"/>
</dbReference>
<keyword evidence="1 7" id="KW-1003">Cell membrane</keyword>
<feature type="site" description="Important for catalytic activity" evidence="7">
    <location>
        <position position="190"/>
    </location>
</feature>
<evidence type="ECO:0000256" key="3">
    <source>
        <dbReference type="ARBA" id="ARBA00022989"/>
    </source>
</evidence>
<evidence type="ECO:0000256" key="1">
    <source>
        <dbReference type="ARBA" id="ARBA00022475"/>
    </source>
</evidence>
<keyword evidence="4 7" id="KW-0472">Membrane</keyword>
<organism evidence="8 9">
    <name type="scientific">Berkelbacteria bacterium GW2011_GWA1_36_9</name>
    <dbReference type="NCBI Taxonomy" id="1618331"/>
    <lineage>
        <taxon>Bacteria</taxon>
        <taxon>Candidatus Berkelbacteria</taxon>
    </lineage>
</organism>
<dbReference type="Pfam" id="PF02618">
    <property type="entry name" value="YceG"/>
    <property type="match status" value="1"/>
</dbReference>
<dbReference type="AlphaFoldDB" id="A0A0G0FG10"/>
<evidence type="ECO:0000256" key="6">
    <source>
        <dbReference type="ARBA" id="ARBA00023316"/>
    </source>
</evidence>
<comment type="function">
    <text evidence="7">Functions as a peptidoglycan terminase that cleaves nascent peptidoglycan strands endolytically to terminate their elongation.</text>
</comment>
<evidence type="ECO:0000313" key="9">
    <source>
        <dbReference type="Proteomes" id="UP000034508"/>
    </source>
</evidence>
<dbReference type="CDD" id="cd08010">
    <property type="entry name" value="MltG_like"/>
    <property type="match status" value="1"/>
</dbReference>
<dbReference type="InterPro" id="IPR003770">
    <property type="entry name" value="MLTG-like"/>
</dbReference>
<dbReference type="EC" id="4.2.2.29" evidence="7"/>
<evidence type="ECO:0000256" key="7">
    <source>
        <dbReference type="HAMAP-Rule" id="MF_02065"/>
    </source>
</evidence>
<dbReference type="HAMAP" id="MF_02065">
    <property type="entry name" value="MltG"/>
    <property type="match status" value="1"/>
</dbReference>
<dbReference type="Proteomes" id="UP000034508">
    <property type="component" value="Unassembled WGS sequence"/>
</dbReference>
<gene>
    <name evidence="7" type="primary">mltG</name>
    <name evidence="8" type="ORF">US31_C0011G0025</name>
</gene>
<comment type="caution">
    <text evidence="8">The sequence shown here is derived from an EMBL/GenBank/DDBJ whole genome shotgun (WGS) entry which is preliminary data.</text>
</comment>
<sequence length="302" mass="34100">MKKILLIAFIIIFAGVAGFGIYFYVNLNKKGNGEEKDFIVRSGQSTREIADSLQEEGLITSATVFTYYAKMRADLIQVGVYKISASQSIKEILAVLNSGKTSEDIATIPEGWRVTQIDDFLYQKKIIQKGALLQIASANEGFLFPDTYRFLPNTKPEEIRQEMLDNFNKKTTDLKVKREDIILASIVEREAKFDEDRAKIARVYLNRLAQNMKLQADPTIQYAKGSWDPITVSDYKNVDSPYNTYLNFGLPPGPICNPGLKSIEAALHPANNDYLYFFHGSNGRAVFSNTLQEHETKLKQAE</sequence>
<protein>
    <recommendedName>
        <fullName evidence="7">Endolytic murein transglycosylase</fullName>
        <ecNumber evidence="7">4.2.2.29</ecNumber>
    </recommendedName>
    <alternativeName>
        <fullName evidence="7">Peptidoglycan lytic transglycosylase</fullName>
    </alternativeName>
    <alternativeName>
        <fullName evidence="7">Peptidoglycan polymerization terminase</fullName>
    </alternativeName>
</protein>
<keyword evidence="3 7" id="KW-1133">Transmembrane helix</keyword>
<keyword evidence="2 7" id="KW-0812">Transmembrane</keyword>
<dbReference type="NCBIfam" id="TIGR00247">
    <property type="entry name" value="endolytic transglycosylase MltG"/>
    <property type="match status" value="1"/>
</dbReference>
<evidence type="ECO:0000256" key="5">
    <source>
        <dbReference type="ARBA" id="ARBA00023239"/>
    </source>
</evidence>
<dbReference type="PANTHER" id="PTHR30518">
    <property type="entry name" value="ENDOLYTIC MUREIN TRANSGLYCOSYLASE"/>
    <property type="match status" value="1"/>
</dbReference>
<keyword evidence="5 7" id="KW-0456">Lyase</keyword>
<reference evidence="8 9" key="1">
    <citation type="journal article" date="2015" name="Nature">
        <title>rRNA introns, odd ribosomes, and small enigmatic genomes across a large radiation of phyla.</title>
        <authorList>
            <person name="Brown C.T."/>
            <person name="Hug L.A."/>
            <person name="Thomas B.C."/>
            <person name="Sharon I."/>
            <person name="Castelle C.J."/>
            <person name="Singh A."/>
            <person name="Wilkins M.J."/>
            <person name="Williams K.H."/>
            <person name="Banfield J.F."/>
        </authorList>
    </citation>
    <scope>NUCLEOTIDE SEQUENCE [LARGE SCALE GENOMIC DNA]</scope>
</reference>
<dbReference type="PATRIC" id="fig|1618331.3.peg.638"/>
<dbReference type="GO" id="GO:0071555">
    <property type="term" value="P:cell wall organization"/>
    <property type="evidence" value="ECO:0007669"/>
    <property type="project" value="UniProtKB-KW"/>
</dbReference>
<dbReference type="Gene3D" id="3.30.1490.480">
    <property type="entry name" value="Endolytic murein transglycosylase"/>
    <property type="match status" value="1"/>
</dbReference>
<evidence type="ECO:0000256" key="2">
    <source>
        <dbReference type="ARBA" id="ARBA00022692"/>
    </source>
</evidence>
<dbReference type="GO" id="GO:0008932">
    <property type="term" value="F:lytic endotransglycosylase activity"/>
    <property type="evidence" value="ECO:0007669"/>
    <property type="project" value="UniProtKB-UniRule"/>
</dbReference>
<dbReference type="PANTHER" id="PTHR30518:SF2">
    <property type="entry name" value="ENDOLYTIC MUREIN TRANSGLYCOSYLASE"/>
    <property type="match status" value="1"/>
</dbReference>